<evidence type="ECO:0000313" key="1">
    <source>
        <dbReference type="EMBL" id="MBM2353521.1"/>
    </source>
</evidence>
<protein>
    <submittedName>
        <fullName evidence="1">Uncharacterized protein</fullName>
    </submittedName>
</protein>
<evidence type="ECO:0000313" key="2">
    <source>
        <dbReference type="Proteomes" id="UP000809337"/>
    </source>
</evidence>
<name>A0A9Q2NMU3_9RHOB</name>
<gene>
    <name evidence="1" type="ORF">JQX14_03160</name>
</gene>
<dbReference type="EMBL" id="JAFBWN010000002">
    <property type="protein sequence ID" value="MBM2353521.1"/>
    <property type="molecule type" value="Genomic_DNA"/>
</dbReference>
<accession>A0A9Q2NMU3</accession>
<sequence>MSYLSQHTAPRHQRLFELLRQENRAATTVARIKGFTIRQISAEEAAQIKAVAKQSFSRHD</sequence>
<proteinExistence type="predicted"/>
<dbReference type="RefSeq" id="WP_028956504.1">
    <property type="nucleotide sequence ID" value="NZ_JAJNGX010000002.1"/>
</dbReference>
<dbReference type="Proteomes" id="UP000809337">
    <property type="component" value="Unassembled WGS sequence"/>
</dbReference>
<reference evidence="1" key="1">
    <citation type="submission" date="2021-01" db="EMBL/GenBank/DDBJ databases">
        <title>Diatom-associated Roseobacters Show Island Model of Population Structure.</title>
        <authorList>
            <person name="Qu L."/>
            <person name="Feng X."/>
            <person name="Chen Y."/>
            <person name="Li L."/>
            <person name="Wang X."/>
            <person name="Hu Z."/>
            <person name="Wang H."/>
            <person name="Luo H."/>
        </authorList>
    </citation>
    <scope>NUCLEOTIDE SEQUENCE</scope>
    <source>
        <strain evidence="1">SM26-45</strain>
    </source>
</reference>
<comment type="caution">
    <text evidence="1">The sequence shown here is derived from an EMBL/GenBank/DDBJ whole genome shotgun (WGS) entry which is preliminary data.</text>
</comment>
<organism evidence="1 2">
    <name type="scientific">Pseudosulfitobacter pseudonitzschiae</name>
    <dbReference type="NCBI Taxonomy" id="1402135"/>
    <lineage>
        <taxon>Bacteria</taxon>
        <taxon>Pseudomonadati</taxon>
        <taxon>Pseudomonadota</taxon>
        <taxon>Alphaproteobacteria</taxon>
        <taxon>Rhodobacterales</taxon>
        <taxon>Roseobacteraceae</taxon>
        <taxon>Pseudosulfitobacter</taxon>
    </lineage>
</organism>
<dbReference type="AlphaFoldDB" id="A0A9Q2NMU3"/>